<dbReference type="Gene3D" id="1.10.1790.10">
    <property type="entry name" value="PRD domain"/>
    <property type="match status" value="2"/>
</dbReference>
<dbReference type="InterPro" id="IPR002078">
    <property type="entry name" value="Sigma_54_int"/>
</dbReference>
<keyword evidence="1" id="KW-0808">Transferase</keyword>
<sequence length="896" mass="101058">MKRLDLIYQKFLDFGLGKKISASELAEMLGLSRANVSSDLNKLWKAGKIEKADGRPTLFYAKQTNETLYNTETALDRLAKGNKSLLTPIEQAKAAVLYPPRGMHCLILGETGVGKSGFAGLIHEFSIDIGRLDKDAPFVVFNCADYANNPQLLYSQLFGVKKGAYTGAENDRRGLVEKADGGILFLDEVHRLPAEGQEIFFTFMDKGTFRRVGETEVERTAQVQIISATTENPESSLLKTFIRRIPMVIKLPSLDERGMEERFGILINIFREEAFRLGREIQISASAIHAFLSYHCPNNIGQLKTDIQLTCASAYADFISLKKKQLQVSVQDLPHHVKQGLLLAKERKAALEELVGKEHKSFVVQPTQVSISIERETEDTANSVYEKIEQKIQELRNQGVSEEELEFDIENYFTRFIKGVNKRINKADMSRIIDPIIVNLVEEIVRYAEARLGKILSQKVIFGLALHIQTSKERLAHGKQIINPHINSVRIKYKKEFAVALECVRMIEEAILMDLPIDEAGYLTMFFVLDDESLQQERETVGVLVITHGSGGATAMVDVTNRLLVTDYAKAIDLPLEEEYMKVLEQAIKLAREVGSAAGLLLLVDMGSLLGFGEIIEKEVGIPVKVIPMVSTPHVIEATRKAMLGHTLEDVYRDVSSLSSLTVLQNEEQPKQEPAQELAPALAIVAACLSGEGSALFLKRMLENRLRYDSQLVEIIPLQLIDKAQARNQLKQIKNERKVLCIVSNYMLDKDLRCYGMDDVLNGEALQDIQQMIDLEEAFMKMVETLGEHLTMVDSRRVLGDVRACMGRMEERLHNVLVFDTRIGAYLHVCCLIDRLKAGLPTVDYAEKESFLAENRRLYSIVRHELQLIEDQYEISIREDDVCFIMNFFLHNKTLV</sequence>
<feature type="domain" description="PRD" evidence="8">
    <location>
        <begin position="432"/>
        <end position="537"/>
    </location>
</feature>
<keyword evidence="10" id="KW-1185">Reference proteome</keyword>
<dbReference type="GO" id="GO:0003677">
    <property type="term" value="F:DNA binding"/>
    <property type="evidence" value="ECO:0007669"/>
    <property type="project" value="UniProtKB-KW"/>
</dbReference>
<evidence type="ECO:0000256" key="3">
    <source>
        <dbReference type="ARBA" id="ARBA00022840"/>
    </source>
</evidence>
<dbReference type="Pfam" id="PF00874">
    <property type="entry name" value="PRD"/>
    <property type="match status" value="2"/>
</dbReference>
<dbReference type="SUPFAM" id="SSF46785">
    <property type="entry name" value="Winged helix' DNA-binding domain"/>
    <property type="match status" value="1"/>
</dbReference>
<dbReference type="InterPro" id="IPR011608">
    <property type="entry name" value="PRD"/>
</dbReference>
<keyword evidence="5" id="KW-0175">Coiled coil</keyword>
<feature type="domain" description="PRD" evidence="8">
    <location>
        <begin position="793"/>
        <end position="896"/>
    </location>
</feature>
<organism evidence="9 10">
    <name type="scientific">Brevibacillus centrosporus</name>
    <dbReference type="NCBI Taxonomy" id="54910"/>
    <lineage>
        <taxon>Bacteria</taxon>
        <taxon>Bacillati</taxon>
        <taxon>Bacillota</taxon>
        <taxon>Bacilli</taxon>
        <taxon>Bacillales</taxon>
        <taxon>Paenibacillaceae</taxon>
        <taxon>Brevibacillus</taxon>
    </lineage>
</organism>
<dbReference type="Proteomes" id="UP000198915">
    <property type="component" value="Unassembled WGS sequence"/>
</dbReference>
<evidence type="ECO:0000256" key="2">
    <source>
        <dbReference type="ARBA" id="ARBA00022741"/>
    </source>
</evidence>
<dbReference type="Pfam" id="PF00158">
    <property type="entry name" value="Sigma54_activat"/>
    <property type="match status" value="1"/>
</dbReference>
<feature type="domain" description="Sigma-54 factor interaction" evidence="6">
    <location>
        <begin position="78"/>
        <end position="312"/>
    </location>
</feature>
<protein>
    <submittedName>
        <fullName evidence="9">Transcriptional regulatory protein LevR, contains PRD, AAA+ and EIIA domains</fullName>
    </submittedName>
</protein>
<dbReference type="InterPro" id="IPR025943">
    <property type="entry name" value="Sigma_54_int_dom_ATP-bd_2"/>
</dbReference>
<evidence type="ECO:0000259" key="8">
    <source>
        <dbReference type="PROSITE" id="PS51372"/>
    </source>
</evidence>
<dbReference type="SMART" id="SM00382">
    <property type="entry name" value="AAA"/>
    <property type="match status" value="1"/>
</dbReference>
<keyword evidence="2" id="KW-0547">Nucleotide-binding</keyword>
<dbReference type="Gene3D" id="1.10.10.10">
    <property type="entry name" value="Winged helix-like DNA-binding domain superfamily/Winged helix DNA-binding domain"/>
    <property type="match status" value="1"/>
</dbReference>
<dbReference type="SUPFAM" id="SSF52540">
    <property type="entry name" value="P-loop containing nucleoside triphosphate hydrolases"/>
    <property type="match status" value="1"/>
</dbReference>
<evidence type="ECO:0000259" key="7">
    <source>
        <dbReference type="PROSITE" id="PS51096"/>
    </source>
</evidence>
<dbReference type="Gene3D" id="3.40.50.510">
    <property type="entry name" value="Phosphotransferase system, mannose-type IIA component"/>
    <property type="match status" value="1"/>
</dbReference>
<dbReference type="PANTHER" id="PTHR32071">
    <property type="entry name" value="TRANSCRIPTIONAL REGULATORY PROTEIN"/>
    <property type="match status" value="1"/>
</dbReference>
<dbReference type="PANTHER" id="PTHR32071:SF38">
    <property type="entry name" value="PSP OPERON TRANSCRIPTIONAL ACTIVATOR"/>
    <property type="match status" value="1"/>
</dbReference>
<evidence type="ECO:0000313" key="9">
    <source>
        <dbReference type="EMBL" id="SFJ90873.1"/>
    </source>
</evidence>
<dbReference type="STRING" id="1884381.SAMN05518846_106253"/>
<dbReference type="PROSITE" id="PS51372">
    <property type="entry name" value="PRD_2"/>
    <property type="match status" value="2"/>
</dbReference>
<evidence type="ECO:0000313" key="10">
    <source>
        <dbReference type="Proteomes" id="UP000198915"/>
    </source>
</evidence>
<dbReference type="InterPro" id="IPR036634">
    <property type="entry name" value="PRD_sf"/>
</dbReference>
<dbReference type="InterPro" id="IPR027417">
    <property type="entry name" value="P-loop_NTPase"/>
</dbReference>
<dbReference type="InterPro" id="IPR003593">
    <property type="entry name" value="AAA+_ATPase"/>
</dbReference>
<dbReference type="Pfam" id="PF03610">
    <property type="entry name" value="EIIA-man"/>
    <property type="match status" value="1"/>
</dbReference>
<accession>A0A1I3V7E2</accession>
<dbReference type="RefSeq" id="WP_092268442.1">
    <property type="nucleotide sequence ID" value="NZ_FORT01000006.1"/>
</dbReference>
<dbReference type="SUPFAM" id="SSF63520">
    <property type="entry name" value="PTS-regulatory domain, PRD"/>
    <property type="match status" value="2"/>
</dbReference>
<dbReference type="PROSITE" id="PS51096">
    <property type="entry name" value="PTS_EIIA_TYPE_4"/>
    <property type="match status" value="1"/>
</dbReference>
<evidence type="ECO:0000256" key="1">
    <source>
        <dbReference type="ARBA" id="ARBA00022679"/>
    </source>
</evidence>
<dbReference type="GO" id="GO:0016020">
    <property type="term" value="C:membrane"/>
    <property type="evidence" value="ECO:0007669"/>
    <property type="project" value="InterPro"/>
</dbReference>
<name>A0A1I3V7E2_9BACL</name>
<dbReference type="PROSITE" id="PS00676">
    <property type="entry name" value="SIGMA54_INTERACT_2"/>
    <property type="match status" value="1"/>
</dbReference>
<proteinExistence type="predicted"/>
<dbReference type="AlphaFoldDB" id="A0A1I3V7E2"/>
<dbReference type="InterPro" id="IPR036662">
    <property type="entry name" value="PTS_EIIA_man-typ_sf"/>
</dbReference>
<dbReference type="PROSITE" id="PS50045">
    <property type="entry name" value="SIGMA54_INTERACT_4"/>
    <property type="match status" value="1"/>
</dbReference>
<feature type="domain" description="PTS EIIA type-4" evidence="7">
    <location>
        <begin position="540"/>
        <end position="663"/>
    </location>
</feature>
<dbReference type="InterPro" id="IPR036388">
    <property type="entry name" value="WH-like_DNA-bd_sf"/>
</dbReference>
<feature type="coiled-coil region" evidence="5">
    <location>
        <begin position="378"/>
        <end position="405"/>
    </location>
</feature>
<dbReference type="InterPro" id="IPR011991">
    <property type="entry name" value="ArsR-like_HTH"/>
</dbReference>
<dbReference type="GO" id="GO:0016740">
    <property type="term" value="F:transferase activity"/>
    <property type="evidence" value="ECO:0007669"/>
    <property type="project" value="UniProtKB-KW"/>
</dbReference>
<reference evidence="10" key="1">
    <citation type="submission" date="2016-10" db="EMBL/GenBank/DDBJ databases">
        <authorList>
            <person name="Varghese N."/>
            <person name="Submissions S."/>
        </authorList>
    </citation>
    <scope>NUCLEOTIDE SEQUENCE [LARGE SCALE GENOMIC DNA]</scope>
    <source>
        <strain evidence="10">OK042</strain>
    </source>
</reference>
<dbReference type="SUPFAM" id="SSF53062">
    <property type="entry name" value="PTS system fructose IIA component-like"/>
    <property type="match status" value="1"/>
</dbReference>
<dbReference type="InterPro" id="IPR036390">
    <property type="entry name" value="WH_DNA-bd_sf"/>
</dbReference>
<keyword evidence="4" id="KW-0238">DNA-binding</keyword>
<dbReference type="GO" id="GO:0009401">
    <property type="term" value="P:phosphoenolpyruvate-dependent sugar phosphotransferase system"/>
    <property type="evidence" value="ECO:0007669"/>
    <property type="project" value="InterPro"/>
</dbReference>
<dbReference type="GO" id="GO:0005524">
    <property type="term" value="F:ATP binding"/>
    <property type="evidence" value="ECO:0007669"/>
    <property type="project" value="UniProtKB-KW"/>
</dbReference>
<keyword evidence="3" id="KW-0067">ATP-binding</keyword>
<dbReference type="CDD" id="cd00090">
    <property type="entry name" value="HTH_ARSR"/>
    <property type="match status" value="1"/>
</dbReference>
<evidence type="ECO:0000256" key="5">
    <source>
        <dbReference type="SAM" id="Coils"/>
    </source>
</evidence>
<dbReference type="CDD" id="cd00009">
    <property type="entry name" value="AAA"/>
    <property type="match status" value="1"/>
</dbReference>
<evidence type="ECO:0000256" key="4">
    <source>
        <dbReference type="ARBA" id="ARBA00023125"/>
    </source>
</evidence>
<dbReference type="Gene3D" id="3.40.50.300">
    <property type="entry name" value="P-loop containing nucleotide triphosphate hydrolases"/>
    <property type="match status" value="1"/>
</dbReference>
<dbReference type="GO" id="GO:0006355">
    <property type="term" value="P:regulation of DNA-templated transcription"/>
    <property type="evidence" value="ECO:0007669"/>
    <property type="project" value="InterPro"/>
</dbReference>
<evidence type="ECO:0000259" key="6">
    <source>
        <dbReference type="PROSITE" id="PS50045"/>
    </source>
</evidence>
<dbReference type="EMBL" id="FORT01000006">
    <property type="protein sequence ID" value="SFJ90873.1"/>
    <property type="molecule type" value="Genomic_DNA"/>
</dbReference>
<gene>
    <name evidence="9" type="ORF">SAMN05518846_106253</name>
</gene>
<dbReference type="InterPro" id="IPR004701">
    <property type="entry name" value="PTS_EIIA_man-typ"/>
</dbReference>